<dbReference type="SUPFAM" id="SSF56796">
    <property type="entry name" value="Dehydroquinate synthase-like"/>
    <property type="match status" value="1"/>
</dbReference>
<gene>
    <name evidence="5" type="ORF">SAMN06265379_10689</name>
</gene>
<dbReference type="AlphaFoldDB" id="A0A521DQ40"/>
<dbReference type="GO" id="GO:1990362">
    <property type="term" value="F:butanol dehydrogenase (NAD+) activity"/>
    <property type="evidence" value="ECO:0007669"/>
    <property type="project" value="InterPro"/>
</dbReference>
<dbReference type="InterPro" id="IPR044731">
    <property type="entry name" value="BDH-like"/>
</dbReference>
<dbReference type="OrthoDB" id="9801156at2"/>
<evidence type="ECO:0000313" key="5">
    <source>
        <dbReference type="EMBL" id="SMO73813.1"/>
    </source>
</evidence>
<name>A0A521DQ40_SACCC</name>
<reference evidence="5 6" key="1">
    <citation type="submission" date="2017-05" db="EMBL/GenBank/DDBJ databases">
        <authorList>
            <person name="Varghese N."/>
            <person name="Submissions S."/>
        </authorList>
    </citation>
    <scope>NUCLEOTIDE SEQUENCE [LARGE SCALE GENOMIC DNA]</scope>
    <source>
        <strain evidence="5 6">DSM 27040</strain>
    </source>
</reference>
<dbReference type="FunFam" id="3.40.50.1970:FF:000003">
    <property type="entry name" value="Alcohol dehydrogenase, iron-containing"/>
    <property type="match status" value="1"/>
</dbReference>
<evidence type="ECO:0000313" key="6">
    <source>
        <dbReference type="Proteomes" id="UP000319040"/>
    </source>
</evidence>
<dbReference type="PROSITE" id="PS00060">
    <property type="entry name" value="ADH_IRON_2"/>
    <property type="match status" value="1"/>
</dbReference>
<dbReference type="GO" id="GO:0005829">
    <property type="term" value="C:cytosol"/>
    <property type="evidence" value="ECO:0007669"/>
    <property type="project" value="TreeGrafter"/>
</dbReference>
<organism evidence="5 6">
    <name type="scientific">Saccharicrinis carchari</name>
    <dbReference type="NCBI Taxonomy" id="1168039"/>
    <lineage>
        <taxon>Bacteria</taxon>
        <taxon>Pseudomonadati</taxon>
        <taxon>Bacteroidota</taxon>
        <taxon>Bacteroidia</taxon>
        <taxon>Marinilabiliales</taxon>
        <taxon>Marinilabiliaceae</taxon>
        <taxon>Saccharicrinis</taxon>
    </lineage>
</organism>
<dbReference type="Proteomes" id="UP000319040">
    <property type="component" value="Unassembled WGS sequence"/>
</dbReference>
<keyword evidence="6" id="KW-1185">Reference proteome</keyword>
<sequence>MKNFNFQAGTKILFGKNKINELANEVLRHSNRVLITYGQGSVVKSGLLDTIKSKLIEKEIHIEELSGIQPNPRLTSVREGIKICRDKNIGLILAVGGGSIIDASKAIAAGFAYDGDVWDFCTRKATPADALPLGAVLTLSATGSEMNGSAVITNERTQEKLPMGSDLLRPQFSILDPVYTYTVNKWQTAAGTADIMSHLFENYFTPDSGTDLQDGIAEAILKTCIKYGPIAIQEPRNYEARANLMWASSLALNGLTGTGKLIGDWATHTIEHELSAMYDLTHGVGLAILFPYWMKFVLNERNAFKFVRLGKHVFGIEDENPMVAANKTIDAIRDFFVSLGMPSKLSEVDIPDTHFTEMGKKACQFGPIGYFCRLNDAAVTQILEMSK</sequence>
<evidence type="ECO:0000259" key="3">
    <source>
        <dbReference type="Pfam" id="PF00465"/>
    </source>
</evidence>
<dbReference type="Gene3D" id="1.20.1090.10">
    <property type="entry name" value="Dehydroquinate synthase-like - alpha domain"/>
    <property type="match status" value="1"/>
</dbReference>
<accession>A0A521DQ40</accession>
<dbReference type="InterPro" id="IPR056798">
    <property type="entry name" value="ADH_Fe_C"/>
</dbReference>
<protein>
    <submittedName>
        <fullName evidence="5">Uncharacterized protein</fullName>
    </submittedName>
</protein>
<dbReference type="RefSeq" id="WP_142533798.1">
    <property type="nucleotide sequence ID" value="NZ_FXTB01000006.1"/>
</dbReference>
<keyword evidence="2" id="KW-0560">Oxidoreductase</keyword>
<dbReference type="PANTHER" id="PTHR43633:SF1">
    <property type="entry name" value="ALCOHOL DEHYDROGENASE YQHD"/>
    <property type="match status" value="1"/>
</dbReference>
<dbReference type="GO" id="GO:1990002">
    <property type="term" value="F:methylglyoxal reductase (NADPH) (acetol producing) activity"/>
    <property type="evidence" value="ECO:0007669"/>
    <property type="project" value="TreeGrafter"/>
</dbReference>
<evidence type="ECO:0000256" key="1">
    <source>
        <dbReference type="ARBA" id="ARBA00007358"/>
    </source>
</evidence>
<proteinExistence type="inferred from homology"/>
<dbReference type="Gene3D" id="3.40.50.1970">
    <property type="match status" value="1"/>
</dbReference>
<dbReference type="InterPro" id="IPR001670">
    <property type="entry name" value="ADH_Fe/GldA"/>
</dbReference>
<dbReference type="Pfam" id="PF00465">
    <property type="entry name" value="Fe-ADH"/>
    <property type="match status" value="1"/>
</dbReference>
<dbReference type="GO" id="GO:0046872">
    <property type="term" value="F:metal ion binding"/>
    <property type="evidence" value="ECO:0007669"/>
    <property type="project" value="InterPro"/>
</dbReference>
<feature type="domain" description="Alcohol dehydrogenase iron-type/glycerol dehydrogenase GldA" evidence="3">
    <location>
        <begin position="10"/>
        <end position="177"/>
    </location>
</feature>
<dbReference type="PANTHER" id="PTHR43633">
    <property type="entry name" value="ALCOHOL DEHYDROGENASE YQHD"/>
    <property type="match status" value="1"/>
</dbReference>
<dbReference type="InterPro" id="IPR018211">
    <property type="entry name" value="ADH_Fe_CS"/>
</dbReference>
<dbReference type="CDD" id="cd08187">
    <property type="entry name" value="BDH"/>
    <property type="match status" value="1"/>
</dbReference>
<dbReference type="EMBL" id="FXTB01000006">
    <property type="protein sequence ID" value="SMO73813.1"/>
    <property type="molecule type" value="Genomic_DNA"/>
</dbReference>
<dbReference type="GO" id="GO:0008106">
    <property type="term" value="F:alcohol dehydrogenase (NADP+) activity"/>
    <property type="evidence" value="ECO:0007669"/>
    <property type="project" value="TreeGrafter"/>
</dbReference>
<evidence type="ECO:0000259" key="4">
    <source>
        <dbReference type="Pfam" id="PF25137"/>
    </source>
</evidence>
<dbReference type="Pfam" id="PF25137">
    <property type="entry name" value="ADH_Fe_C"/>
    <property type="match status" value="1"/>
</dbReference>
<feature type="domain" description="Fe-containing alcohol dehydrogenase-like C-terminal" evidence="4">
    <location>
        <begin position="188"/>
        <end position="384"/>
    </location>
</feature>
<comment type="similarity">
    <text evidence="1">Belongs to the iron-containing alcohol dehydrogenase family.</text>
</comment>
<evidence type="ECO:0000256" key="2">
    <source>
        <dbReference type="ARBA" id="ARBA00023002"/>
    </source>
</evidence>